<feature type="compositionally biased region" description="Acidic residues" evidence="1">
    <location>
        <begin position="678"/>
        <end position="693"/>
    </location>
</feature>
<feature type="compositionally biased region" description="Acidic residues" evidence="1">
    <location>
        <begin position="988"/>
        <end position="1007"/>
    </location>
</feature>
<accession>A0AAD6TGL6</accession>
<feature type="domain" description="DUF6589" evidence="2">
    <location>
        <begin position="391"/>
        <end position="884"/>
    </location>
</feature>
<dbReference type="Pfam" id="PF20231">
    <property type="entry name" value="DUF6589"/>
    <property type="match status" value="1"/>
</dbReference>
<gene>
    <name evidence="3" type="ORF">C8F04DRAFT_1361422</name>
</gene>
<feature type="compositionally biased region" description="Acidic residues" evidence="1">
    <location>
        <begin position="701"/>
        <end position="715"/>
    </location>
</feature>
<protein>
    <recommendedName>
        <fullName evidence="2">DUF6589 domain-containing protein</fullName>
    </recommendedName>
</protein>
<comment type="caution">
    <text evidence="3">The sequence shown here is derived from an EMBL/GenBank/DDBJ whole genome shotgun (WGS) entry which is preliminary data.</text>
</comment>
<sequence length="1007" mass="114728">MSIFTNLDPADFYGTPPARKAKPRTVFAPPATPTVSSTPAPASSQKRLRAPRRTKWEKMNDILGHITKDMDGLGNFLELLFYRRPHGQKDLRTKRHKAMVTAFLGGQTNVKMGHIIDLIYHHRQSQPPPHSPQRDLAFSSKVPHTEISFARPSLSSWALVLVGEEARKQIEKLTHNDPTDPADVTQVRASTNGRVADAVLADWDTLEQNLSIPKIAVKYKRRGPVPWYLTEMMAAPTKGGVIVVRQRRPHPTIQVGAISSFVLSRNRYASGYLALPLAIWQFACKSHVDEKRIFSRFGFTVHDTTARSCLDSLTTTSMQHLRQDIADGIAVGEMRWQYVLDNVQEWCRQRDLRLGRQDVLKVGCAATAILLEDCAPGAFNLQDHLDRVMEQKRKKMTTESLYADIDWDWIHRLTALHWVLILVTFIPQLAHLRTAVRAALKSPEMTKLRLRLRKSVGQPLGTNGERETETQGMFRAMLDFEAQMGLDEKAFEGLIITPRGDGASIAAMWRIKKYLSAHPNHYKAFRNRVPAGPEIWHTRWTKLSSIAGNHYGPTTAIDPSSLSKSSTAAGAKRPTDLKKVDFWLTSRSMTLFFEARVLDCWRIFFGASDIITHFESTTVTLPNFETLWANAQTLVRRYASQEAYKQALSRDFAESSSETMKVPRGTPWTAPVDPNLALDEEGPDNPADAEEPVNEPGDVFVEPEEEVVDELSDAEESGKKKKHKKKKHVEAPDFSGDRTLANECLFLQDMGWWVVAANAVPDGEIGTLWEIMKIWIFGFSGSTNRNYASYLLETYCLHKYEASKAFSDAMFNNWLVSFGGKKFTEIDFSQEDFNKWLEDMVEHKGGDFDDHFYRHTLAPNVKHFLQFKEQLTDGFQIKRRGKTHGAPHLRNEFQQLLRMYKEDELHLFRPGRTMGHAAVNYLERGYERLEDGRMDYFIQQSTAYSDIMIDVLKPPTDTVTPPGSYPEEELDEMIQYAIDHPELFPDPFPDDIDEDDDLPDDEDGRWR</sequence>
<dbReference type="InterPro" id="IPR046496">
    <property type="entry name" value="DUF6589"/>
</dbReference>
<feature type="region of interest" description="Disordered" evidence="1">
    <location>
        <begin position="655"/>
        <end position="731"/>
    </location>
</feature>
<evidence type="ECO:0000259" key="2">
    <source>
        <dbReference type="Pfam" id="PF20231"/>
    </source>
</evidence>
<evidence type="ECO:0000313" key="3">
    <source>
        <dbReference type="EMBL" id="KAJ7043878.1"/>
    </source>
</evidence>
<feature type="compositionally biased region" description="Basic residues" evidence="1">
    <location>
        <begin position="719"/>
        <end position="728"/>
    </location>
</feature>
<name>A0AAD6TGL6_9AGAR</name>
<keyword evidence="4" id="KW-1185">Reference proteome</keyword>
<dbReference type="AlphaFoldDB" id="A0AAD6TGL6"/>
<reference evidence="3" key="1">
    <citation type="submission" date="2023-03" db="EMBL/GenBank/DDBJ databases">
        <title>Massive genome expansion in bonnet fungi (Mycena s.s.) driven by repeated elements and novel gene families across ecological guilds.</title>
        <authorList>
            <consortium name="Lawrence Berkeley National Laboratory"/>
            <person name="Harder C.B."/>
            <person name="Miyauchi S."/>
            <person name="Viragh M."/>
            <person name="Kuo A."/>
            <person name="Thoen E."/>
            <person name="Andreopoulos B."/>
            <person name="Lu D."/>
            <person name="Skrede I."/>
            <person name="Drula E."/>
            <person name="Henrissat B."/>
            <person name="Morin E."/>
            <person name="Kohler A."/>
            <person name="Barry K."/>
            <person name="LaButti K."/>
            <person name="Morin E."/>
            <person name="Salamov A."/>
            <person name="Lipzen A."/>
            <person name="Mereny Z."/>
            <person name="Hegedus B."/>
            <person name="Baldrian P."/>
            <person name="Stursova M."/>
            <person name="Weitz H."/>
            <person name="Taylor A."/>
            <person name="Grigoriev I.V."/>
            <person name="Nagy L.G."/>
            <person name="Martin F."/>
            <person name="Kauserud H."/>
        </authorList>
    </citation>
    <scope>NUCLEOTIDE SEQUENCE</scope>
    <source>
        <strain evidence="3">CBHHK200</strain>
    </source>
</reference>
<organism evidence="3 4">
    <name type="scientific">Mycena alexandri</name>
    <dbReference type="NCBI Taxonomy" id="1745969"/>
    <lineage>
        <taxon>Eukaryota</taxon>
        <taxon>Fungi</taxon>
        <taxon>Dikarya</taxon>
        <taxon>Basidiomycota</taxon>
        <taxon>Agaricomycotina</taxon>
        <taxon>Agaricomycetes</taxon>
        <taxon>Agaricomycetidae</taxon>
        <taxon>Agaricales</taxon>
        <taxon>Marasmiineae</taxon>
        <taxon>Mycenaceae</taxon>
        <taxon>Mycena</taxon>
    </lineage>
</organism>
<evidence type="ECO:0000256" key="1">
    <source>
        <dbReference type="SAM" id="MobiDB-lite"/>
    </source>
</evidence>
<dbReference type="Proteomes" id="UP001218188">
    <property type="component" value="Unassembled WGS sequence"/>
</dbReference>
<feature type="compositionally biased region" description="Low complexity" evidence="1">
    <location>
        <begin position="33"/>
        <end position="44"/>
    </location>
</feature>
<dbReference type="EMBL" id="JARJCM010000008">
    <property type="protein sequence ID" value="KAJ7043878.1"/>
    <property type="molecule type" value="Genomic_DNA"/>
</dbReference>
<feature type="region of interest" description="Disordered" evidence="1">
    <location>
        <begin position="14"/>
        <end position="50"/>
    </location>
</feature>
<evidence type="ECO:0000313" key="4">
    <source>
        <dbReference type="Proteomes" id="UP001218188"/>
    </source>
</evidence>
<feature type="region of interest" description="Disordered" evidence="1">
    <location>
        <begin position="981"/>
        <end position="1007"/>
    </location>
</feature>
<proteinExistence type="predicted"/>